<keyword evidence="6" id="KW-0496">Mitochondrion</keyword>
<comment type="subcellular location">
    <subcellularLocation>
        <location evidence="1">Membrane</location>
        <topology evidence="1">Multi-pass membrane protein</topology>
    </subcellularLocation>
</comment>
<evidence type="ECO:0000313" key="6">
    <source>
        <dbReference type="EMBL" id="AGU16695.1"/>
    </source>
</evidence>
<feature type="transmembrane region" description="Helical" evidence="5">
    <location>
        <begin position="228"/>
        <end position="250"/>
    </location>
</feature>
<evidence type="ECO:0000256" key="2">
    <source>
        <dbReference type="ARBA" id="ARBA00022692"/>
    </source>
</evidence>
<accession>V9P4V4</accession>
<keyword evidence="3 5" id="KW-1133">Transmembrane helix</keyword>
<protein>
    <submittedName>
        <fullName evidence="6">Preprotein translocase subunit SecY</fullName>
    </submittedName>
</protein>
<proteinExistence type="predicted"/>
<feature type="transmembrane region" description="Helical" evidence="5">
    <location>
        <begin position="71"/>
        <end position="91"/>
    </location>
</feature>
<dbReference type="AlphaFoldDB" id="V9P4V4"/>
<feature type="transmembrane region" description="Helical" evidence="5">
    <location>
        <begin position="206"/>
        <end position="222"/>
    </location>
</feature>
<geneLocation type="mitochondrion" evidence="6"/>
<dbReference type="InterPro" id="IPR002033">
    <property type="entry name" value="TatC"/>
</dbReference>
<dbReference type="EMBL" id="KF186230">
    <property type="protein sequence ID" value="AGU16695.1"/>
    <property type="molecule type" value="Genomic_DNA"/>
</dbReference>
<dbReference type="GO" id="GO:0016020">
    <property type="term" value="C:membrane"/>
    <property type="evidence" value="ECO:0007669"/>
    <property type="project" value="UniProtKB-SubCell"/>
</dbReference>
<organism evidence="6">
    <name type="scientific">Sporolithon durum</name>
    <dbReference type="NCBI Taxonomy" id="48970"/>
    <lineage>
        <taxon>Eukaryota</taxon>
        <taxon>Rhodophyta</taxon>
        <taxon>Florideophyceae</taxon>
        <taxon>Corallinophycidae</taxon>
        <taxon>Sporolithales</taxon>
        <taxon>Sporolithaceae</taxon>
        <taxon>Sporolithon</taxon>
    </lineage>
</organism>
<keyword evidence="4 5" id="KW-0472">Membrane</keyword>
<name>V9P4V4_9FLOR</name>
<evidence type="ECO:0000256" key="4">
    <source>
        <dbReference type="ARBA" id="ARBA00023136"/>
    </source>
</evidence>
<dbReference type="RefSeq" id="YP_009002130.1">
    <property type="nucleotide sequence ID" value="NC_023454.1"/>
</dbReference>
<keyword evidence="2 5" id="KW-0812">Transmembrane</keyword>
<feature type="transmembrane region" description="Helical" evidence="5">
    <location>
        <begin position="172"/>
        <end position="194"/>
    </location>
</feature>
<evidence type="ECO:0000256" key="1">
    <source>
        <dbReference type="ARBA" id="ARBA00004141"/>
    </source>
</evidence>
<reference evidence="6" key="1">
    <citation type="journal article" date="2013" name="Mitochondrial DNA">
        <title>Complete mitochondrial genome of a rhodolith, Sporolithon durum (Sporolithales, Rhodophyta).</title>
        <authorList>
            <person name="Kim K.M."/>
            <person name="Yang E.C."/>
            <person name="Kim J.H."/>
            <person name="Nelson W.A."/>
            <person name="Yoon H.S."/>
        </authorList>
    </citation>
    <scope>NUCLEOTIDE SEQUENCE</scope>
</reference>
<evidence type="ECO:0000256" key="5">
    <source>
        <dbReference type="SAM" id="Phobius"/>
    </source>
</evidence>
<dbReference type="Pfam" id="PF00902">
    <property type="entry name" value="TatC"/>
    <property type="match status" value="1"/>
</dbReference>
<dbReference type="GeneID" id="18388522"/>
<gene>
    <name evidence="6" type="primary">secY</name>
    <name evidence="6" type="ORF">Spor.duru.mt.40</name>
</gene>
<sequence length="260" mass="31433">MLIHSNLSKMFFKPLNLYIFDFMIRVLYVFLSYLICFCIFFYHIELIFLFEAYPYLVISYKRFIATGITDLLDITWTLCLIFSTLLISPLIHYHVFSFFSSSWYYYQLQFLLLTSSTTFVFCISSLVFHSLILPLILNFFIYWEVSSCTSLLKLELEAQITLYVNWVLSLQYFFSFFLSLFFLSLFFPFFLLKIIDFYVYFKTHKNAFLFSTIFLVFIVLPPEPPLQFLTIFFLFVLYELFFISLCLKFFKTYFIKFNSI</sequence>
<feature type="transmembrane region" description="Helical" evidence="5">
    <location>
        <begin position="26"/>
        <end position="50"/>
    </location>
</feature>
<evidence type="ECO:0000256" key="3">
    <source>
        <dbReference type="ARBA" id="ARBA00022989"/>
    </source>
</evidence>